<dbReference type="eggNOG" id="COG3264">
    <property type="taxonomic scope" value="Bacteria"/>
</dbReference>
<evidence type="ECO:0000256" key="5">
    <source>
        <dbReference type="ARBA" id="ARBA00022989"/>
    </source>
</evidence>
<dbReference type="Gene3D" id="2.30.30.60">
    <property type="match status" value="1"/>
</dbReference>
<dbReference type="Pfam" id="PF00924">
    <property type="entry name" value="MS_channel_2nd"/>
    <property type="match status" value="1"/>
</dbReference>
<protein>
    <submittedName>
        <fullName evidence="11">MscS Mechanosensitive ion channel</fullName>
    </submittedName>
</protein>
<accession>C8WZH2</accession>
<evidence type="ECO:0000313" key="12">
    <source>
        <dbReference type="Proteomes" id="UP000001052"/>
    </source>
</evidence>
<feature type="transmembrane region" description="Helical" evidence="8">
    <location>
        <begin position="296"/>
        <end position="316"/>
    </location>
</feature>
<evidence type="ECO:0000256" key="7">
    <source>
        <dbReference type="SAM" id="Coils"/>
    </source>
</evidence>
<keyword evidence="7" id="KW-0175">Coiled coil</keyword>
<gene>
    <name evidence="11" type="ordered locus">Dret_0145</name>
</gene>
<keyword evidence="12" id="KW-1185">Reference proteome</keyword>
<dbReference type="Pfam" id="PF21082">
    <property type="entry name" value="MS_channel_3rd"/>
    <property type="match status" value="1"/>
</dbReference>
<feature type="transmembrane region" description="Helical" evidence="8">
    <location>
        <begin position="566"/>
        <end position="584"/>
    </location>
</feature>
<dbReference type="GO" id="GO:0005886">
    <property type="term" value="C:plasma membrane"/>
    <property type="evidence" value="ECO:0007669"/>
    <property type="project" value="UniProtKB-SubCell"/>
</dbReference>
<evidence type="ECO:0000259" key="9">
    <source>
        <dbReference type="Pfam" id="PF00924"/>
    </source>
</evidence>
<feature type="transmembrane region" description="Helical" evidence="8">
    <location>
        <begin position="322"/>
        <end position="340"/>
    </location>
</feature>
<feature type="transmembrane region" description="Helical" evidence="8">
    <location>
        <begin position="376"/>
        <end position="394"/>
    </location>
</feature>
<dbReference type="InterPro" id="IPR052702">
    <property type="entry name" value="MscS-like_channel"/>
</dbReference>
<dbReference type="Gene3D" id="3.30.70.100">
    <property type="match status" value="1"/>
</dbReference>
<feature type="transmembrane region" description="Helical" evidence="8">
    <location>
        <begin position="435"/>
        <end position="454"/>
    </location>
</feature>
<dbReference type="InterPro" id="IPR010920">
    <property type="entry name" value="LSM_dom_sf"/>
</dbReference>
<evidence type="ECO:0000256" key="8">
    <source>
        <dbReference type="SAM" id="Phobius"/>
    </source>
</evidence>
<evidence type="ECO:0000256" key="6">
    <source>
        <dbReference type="ARBA" id="ARBA00023136"/>
    </source>
</evidence>
<feature type="transmembrane region" description="Helical" evidence="8">
    <location>
        <begin position="590"/>
        <end position="613"/>
    </location>
</feature>
<evidence type="ECO:0000256" key="1">
    <source>
        <dbReference type="ARBA" id="ARBA00004651"/>
    </source>
</evidence>
<feature type="transmembrane region" description="Helical" evidence="8">
    <location>
        <begin position="254"/>
        <end position="276"/>
    </location>
</feature>
<dbReference type="InterPro" id="IPR011066">
    <property type="entry name" value="MscS_channel_C_sf"/>
</dbReference>
<reference evidence="12" key="1">
    <citation type="submission" date="2009-09" db="EMBL/GenBank/DDBJ databases">
        <title>The complete chromosome of Desulfohalobium retbaense DSM 5692.</title>
        <authorList>
            <consortium name="US DOE Joint Genome Institute (JGI-PGF)"/>
            <person name="Lucas S."/>
            <person name="Copeland A."/>
            <person name="Lapidus A."/>
            <person name="Glavina del Rio T."/>
            <person name="Dalin E."/>
            <person name="Tice H."/>
            <person name="Bruce D."/>
            <person name="Goodwin L."/>
            <person name="Pitluck S."/>
            <person name="Kyrpides N."/>
            <person name="Mavromatis K."/>
            <person name="Ivanova N."/>
            <person name="Mikhailova N."/>
            <person name="Munk A.C."/>
            <person name="Brettin T."/>
            <person name="Detter J.C."/>
            <person name="Han C."/>
            <person name="Tapia R."/>
            <person name="Larimer F."/>
            <person name="Land M."/>
            <person name="Hauser L."/>
            <person name="Markowitz V."/>
            <person name="Cheng J.-F."/>
            <person name="Hugenholtz P."/>
            <person name="Woyke T."/>
            <person name="Wu D."/>
            <person name="Spring S."/>
            <person name="Klenk H.-P."/>
            <person name="Eisen J.A."/>
        </authorList>
    </citation>
    <scope>NUCLEOTIDE SEQUENCE [LARGE SCALE GENOMIC DNA]</scope>
    <source>
        <strain evidence="12">DSM 5692</strain>
    </source>
</reference>
<dbReference type="GO" id="GO:0008381">
    <property type="term" value="F:mechanosensitive monoatomic ion channel activity"/>
    <property type="evidence" value="ECO:0007669"/>
    <property type="project" value="UniProtKB-ARBA"/>
</dbReference>
<dbReference type="OrthoDB" id="9799209at2"/>
<sequence length="795" mass="89080">MPQSPFSEKLPSVATLLSLVFLTLLLPLPGRAQPEEPDTETQRWEALLANKQEEVSDLGEQLDQIQSTYEANTAEAQKQIEALTDELNRLTALKGLSAHNPRETLGLRNTIQSLTTQLNSDTMPLREAQSRLETIAHELDVRQKELQETTPPTPQGQKTLVNYQKDLKNLQRRANTLETRIQKSLAPALELEKELNATVTALDKTLSSVWRQYFFEPSPTLLAFQDPGSMQPLTRWMKYLPTYTRVVLLGDIDWFALGSVVLVFFALSMLPIHLWILPALEKSSLQLTMREMAPPLYWVALGLALMVSTTILPSGQGCLVRSFTQLFLSWGIMLALWPLRQYQLGENAPRRNHIRLLWTLYAIAVILQDINLPPLFLGPLWAGVLVMGAIWSKKRCTPDKPKLERSIFGASIPFFILLIIGSLTGYVHFTLFLTAAWFVFWLAVQIGTGMAALLRSWSAQTSPALLENLLKGVAQGVGYPLVWLGALSLLIGWLGYSLGGYPFLNELLQLKVGWGKVSFNFMRILGVVIGFYIARSGLIILRSLFDNVIRKQDHWEKGTAESLQTIISYAVWGLFALAAMYFLGFNFTSLAVIAGGLSVGIGFGLQSIINNFVSGLILLFGRSIQPGDIVDLSGTWGQIKRVNIRTTVVQTFDNSTIFVPNAELIGGRITNWTHKDISLRRRIDVGVAYGSDTEKVKRLLLEQARKHPQVFRYPEPFVRFANFGNSTLDFILYFWSDINNGWHAESDLRFQIDQAFRENGVEIAFPQQDLHIRSAAGLDPYLARPASATGNTSET</sequence>
<dbReference type="InterPro" id="IPR049278">
    <property type="entry name" value="MS_channel_C"/>
</dbReference>
<dbReference type="PANTHER" id="PTHR30347:SF1">
    <property type="entry name" value="MECHANOSENSITIVE CHANNEL MSCK"/>
    <property type="match status" value="1"/>
</dbReference>
<dbReference type="SUPFAM" id="SSF82861">
    <property type="entry name" value="Mechanosensitive channel protein MscS (YggB), transmembrane region"/>
    <property type="match status" value="1"/>
</dbReference>
<dbReference type="Gene3D" id="1.10.287.1260">
    <property type="match status" value="1"/>
</dbReference>
<dbReference type="EMBL" id="CP001734">
    <property type="protein sequence ID" value="ACV67447.1"/>
    <property type="molecule type" value="Genomic_DNA"/>
</dbReference>
<comment type="similarity">
    <text evidence="2">Belongs to the MscS (TC 1.A.23) family.</text>
</comment>
<keyword evidence="6 8" id="KW-0472">Membrane</keyword>
<proteinExistence type="inferred from homology"/>
<dbReference type="InterPro" id="IPR023408">
    <property type="entry name" value="MscS_beta-dom_sf"/>
</dbReference>
<dbReference type="AlphaFoldDB" id="C8WZH2"/>
<evidence type="ECO:0000256" key="3">
    <source>
        <dbReference type="ARBA" id="ARBA00022475"/>
    </source>
</evidence>
<evidence type="ECO:0000313" key="11">
    <source>
        <dbReference type="EMBL" id="ACV67447.1"/>
    </source>
</evidence>
<reference evidence="11 12" key="2">
    <citation type="journal article" date="2010" name="Stand. Genomic Sci.">
        <title>Complete genome sequence of Desulfohalobium retbaense type strain (HR(100)).</title>
        <authorList>
            <person name="Spring S."/>
            <person name="Nolan M."/>
            <person name="Lapidus A."/>
            <person name="Glavina Del Rio T."/>
            <person name="Copeland A."/>
            <person name="Tice H."/>
            <person name="Cheng J.F."/>
            <person name="Lucas S."/>
            <person name="Land M."/>
            <person name="Chen F."/>
            <person name="Bruce D."/>
            <person name="Goodwin L."/>
            <person name="Pitluck S."/>
            <person name="Ivanova N."/>
            <person name="Mavromatis K."/>
            <person name="Mikhailova N."/>
            <person name="Pati A."/>
            <person name="Chen A."/>
            <person name="Palaniappan K."/>
            <person name="Hauser L."/>
            <person name="Chang Y.J."/>
            <person name="Jeffries C.D."/>
            <person name="Munk C."/>
            <person name="Kiss H."/>
            <person name="Chain P."/>
            <person name="Han C."/>
            <person name="Brettin T."/>
            <person name="Detter J.C."/>
            <person name="Schuler E."/>
            <person name="Goker M."/>
            <person name="Rohde M."/>
            <person name="Bristow J."/>
            <person name="Eisen J.A."/>
            <person name="Markowitz V."/>
            <person name="Hugenholtz P."/>
            <person name="Kyrpides N.C."/>
            <person name="Klenk H.P."/>
        </authorList>
    </citation>
    <scope>NUCLEOTIDE SEQUENCE [LARGE SCALE GENOMIC DNA]</scope>
    <source>
        <strain evidence="11 12">DSM 5692</strain>
    </source>
</reference>
<dbReference type="SUPFAM" id="SSF82689">
    <property type="entry name" value="Mechanosensitive channel protein MscS (YggB), C-terminal domain"/>
    <property type="match status" value="1"/>
</dbReference>
<evidence type="ECO:0000259" key="10">
    <source>
        <dbReference type="Pfam" id="PF21082"/>
    </source>
</evidence>
<feature type="transmembrane region" description="Helical" evidence="8">
    <location>
        <begin position="406"/>
        <end position="429"/>
    </location>
</feature>
<keyword evidence="5 8" id="KW-1133">Transmembrane helix</keyword>
<keyword evidence="3" id="KW-1003">Cell membrane</keyword>
<dbReference type="STRING" id="485915.Dret_0145"/>
<evidence type="ECO:0000256" key="4">
    <source>
        <dbReference type="ARBA" id="ARBA00022692"/>
    </source>
</evidence>
<dbReference type="InterPro" id="IPR006685">
    <property type="entry name" value="MscS_channel_2nd"/>
</dbReference>
<evidence type="ECO:0000256" key="2">
    <source>
        <dbReference type="ARBA" id="ARBA00008017"/>
    </source>
</evidence>
<dbReference type="KEGG" id="drt:Dret_0145"/>
<dbReference type="InterPro" id="IPR011014">
    <property type="entry name" value="MscS_channel_TM-2"/>
</dbReference>
<dbReference type="PANTHER" id="PTHR30347">
    <property type="entry name" value="POTASSIUM CHANNEL RELATED"/>
    <property type="match status" value="1"/>
</dbReference>
<dbReference type="Proteomes" id="UP000001052">
    <property type="component" value="Chromosome"/>
</dbReference>
<feature type="coiled-coil region" evidence="7">
    <location>
        <begin position="125"/>
        <end position="180"/>
    </location>
</feature>
<feature type="coiled-coil region" evidence="7">
    <location>
        <begin position="48"/>
        <end position="93"/>
    </location>
</feature>
<feature type="domain" description="Mechanosensitive ion channel MscS C-terminal" evidence="10">
    <location>
        <begin position="683"/>
        <end position="763"/>
    </location>
</feature>
<dbReference type="RefSeq" id="WP_015750606.1">
    <property type="nucleotide sequence ID" value="NC_013223.1"/>
</dbReference>
<dbReference type="HOGENOM" id="CLU_012552_0_0_7"/>
<name>C8WZH2_DESRD</name>
<feature type="transmembrane region" description="Helical" evidence="8">
    <location>
        <begin position="352"/>
        <end position="370"/>
    </location>
</feature>
<feature type="transmembrane region" description="Helical" evidence="8">
    <location>
        <begin position="481"/>
        <end position="504"/>
    </location>
</feature>
<dbReference type="SUPFAM" id="SSF50182">
    <property type="entry name" value="Sm-like ribonucleoproteins"/>
    <property type="match status" value="1"/>
</dbReference>
<feature type="domain" description="Mechanosensitive ion channel MscS" evidence="9">
    <location>
        <begin position="608"/>
        <end position="674"/>
    </location>
</feature>
<comment type="subcellular location">
    <subcellularLocation>
        <location evidence="1">Cell membrane</location>
        <topology evidence="1">Multi-pass membrane protein</topology>
    </subcellularLocation>
</comment>
<organism evidence="11 12">
    <name type="scientific">Desulfohalobium retbaense (strain ATCC 49708 / DSM 5692 / JCM 16813 / HR100)</name>
    <dbReference type="NCBI Taxonomy" id="485915"/>
    <lineage>
        <taxon>Bacteria</taxon>
        <taxon>Pseudomonadati</taxon>
        <taxon>Thermodesulfobacteriota</taxon>
        <taxon>Desulfovibrionia</taxon>
        <taxon>Desulfovibrionales</taxon>
        <taxon>Desulfohalobiaceae</taxon>
        <taxon>Desulfohalobium</taxon>
    </lineage>
</organism>
<feature type="transmembrane region" description="Helical" evidence="8">
    <location>
        <begin position="524"/>
        <end position="545"/>
    </location>
</feature>
<keyword evidence="4 8" id="KW-0812">Transmembrane</keyword>